<evidence type="ECO:0000256" key="1">
    <source>
        <dbReference type="SAM" id="MobiDB-lite"/>
    </source>
</evidence>
<dbReference type="Proteomes" id="UP000325313">
    <property type="component" value="Unassembled WGS sequence"/>
</dbReference>
<protein>
    <submittedName>
        <fullName evidence="2">Uncharacterized protein</fullName>
    </submittedName>
</protein>
<dbReference type="AlphaFoldDB" id="A0A5B0RLS2"/>
<dbReference type="EMBL" id="VDEP01000170">
    <property type="protein sequence ID" value="KAA1126881.1"/>
    <property type="molecule type" value="Genomic_DNA"/>
</dbReference>
<dbReference type="PANTHER" id="PTHR33096:SF1">
    <property type="entry name" value="CXC1-LIKE CYSTEINE CLUSTER ASSOCIATED WITH KDZ TRANSPOSASES DOMAIN-CONTAINING PROTEIN"/>
    <property type="match status" value="1"/>
</dbReference>
<proteinExistence type="predicted"/>
<reference evidence="2 3" key="1">
    <citation type="submission" date="2019-05" db="EMBL/GenBank/DDBJ databases">
        <title>Emergence of the Ug99 lineage of the wheat stem rust pathogen through somatic hybridization.</title>
        <authorList>
            <person name="Li F."/>
            <person name="Upadhyaya N.M."/>
            <person name="Sperschneider J."/>
            <person name="Matny O."/>
            <person name="Nguyen-Phuc H."/>
            <person name="Mago R."/>
            <person name="Raley C."/>
            <person name="Miller M.E."/>
            <person name="Silverstein K.A.T."/>
            <person name="Henningsen E."/>
            <person name="Hirsch C.D."/>
            <person name="Visser B."/>
            <person name="Pretorius Z.A."/>
            <person name="Steffenson B.J."/>
            <person name="Schwessinger B."/>
            <person name="Dodds P.N."/>
            <person name="Figueroa M."/>
        </authorList>
    </citation>
    <scope>NUCLEOTIDE SEQUENCE [LARGE SCALE GENOMIC DNA]</scope>
    <source>
        <strain evidence="2 3">Ug99</strain>
    </source>
</reference>
<evidence type="ECO:0000313" key="2">
    <source>
        <dbReference type="EMBL" id="KAA1126881.1"/>
    </source>
</evidence>
<organism evidence="2 3">
    <name type="scientific">Puccinia graminis f. sp. tritici</name>
    <dbReference type="NCBI Taxonomy" id="56615"/>
    <lineage>
        <taxon>Eukaryota</taxon>
        <taxon>Fungi</taxon>
        <taxon>Dikarya</taxon>
        <taxon>Basidiomycota</taxon>
        <taxon>Pucciniomycotina</taxon>
        <taxon>Pucciniomycetes</taxon>
        <taxon>Pucciniales</taxon>
        <taxon>Pucciniaceae</taxon>
        <taxon>Puccinia</taxon>
    </lineage>
</organism>
<dbReference type="PANTHER" id="PTHR33096">
    <property type="entry name" value="CXC2 DOMAIN-CONTAINING PROTEIN"/>
    <property type="match status" value="1"/>
</dbReference>
<gene>
    <name evidence="2" type="ORF">PGTUg99_030159</name>
</gene>
<feature type="compositionally biased region" description="Acidic residues" evidence="1">
    <location>
        <begin position="242"/>
        <end position="259"/>
    </location>
</feature>
<accession>A0A5B0RLS2</accession>
<name>A0A5B0RLS2_PUCGR</name>
<feature type="region of interest" description="Disordered" evidence="1">
    <location>
        <begin position="226"/>
        <end position="261"/>
    </location>
</feature>
<comment type="caution">
    <text evidence="2">The sequence shown here is derived from an EMBL/GenBank/DDBJ whole genome shotgun (WGS) entry which is preliminary data.</text>
</comment>
<evidence type="ECO:0000313" key="3">
    <source>
        <dbReference type="Proteomes" id="UP000325313"/>
    </source>
</evidence>
<sequence>MALLHKHAEQLRTVLESYTKQVLKYIADYPTQPAPRIIQYADLLELPSDDPFWSDGFFSDSNEAWAIDLTTQQGIRHLACMNRGNEEIRRLGWETRRAMRWVINRHNKLKTNIKLLFELSVDQQTMVDNLPELLRPLVGHPYVLANTSLSDRLQCIRSILHSAYIEIMDLQLGWDPLIVEVLRNTPPQNNDGNLQNDWQVQISHIHWLHRMGFFSGIPGDMYDGVLGGSERVPLEPPTPGNNEEDVEDEGNEEEDEEDGQQAYLEQMENVLSTTMLNDLIEGQEQGRD</sequence>